<dbReference type="AlphaFoldDB" id="A0A286D9R1"/>
<gene>
    <name evidence="13" type="ORF">SAMN06296416_10769</name>
</gene>
<dbReference type="UniPathway" id="UPA00252"/>
<proteinExistence type="predicted"/>
<keyword evidence="7 10" id="KW-1133">Transmembrane helix</keyword>
<dbReference type="InterPro" id="IPR005254">
    <property type="entry name" value="Heme_biosyn_assoc_TPR_pro"/>
</dbReference>
<evidence type="ECO:0000313" key="13">
    <source>
        <dbReference type="EMBL" id="SOD55391.1"/>
    </source>
</evidence>
<comment type="pathway">
    <text evidence="3">Porphyrin-containing compound metabolism; protoheme biosynthesis.</text>
</comment>
<keyword evidence="14" id="KW-1185">Reference proteome</keyword>
<feature type="transmembrane region" description="Helical" evidence="10">
    <location>
        <begin position="51"/>
        <end position="73"/>
    </location>
</feature>
<evidence type="ECO:0000256" key="7">
    <source>
        <dbReference type="ARBA" id="ARBA00022989"/>
    </source>
</evidence>
<evidence type="ECO:0000256" key="2">
    <source>
        <dbReference type="ARBA" id="ARBA00004429"/>
    </source>
</evidence>
<keyword evidence="6 10" id="KW-0812">Transmembrane</keyword>
<dbReference type="GO" id="GO:0042168">
    <property type="term" value="P:heme metabolic process"/>
    <property type="evidence" value="ECO:0007669"/>
    <property type="project" value="InterPro"/>
</dbReference>
<dbReference type="Gene3D" id="1.25.40.10">
    <property type="entry name" value="Tetratricopeptide repeat domain"/>
    <property type="match status" value="1"/>
</dbReference>
<accession>A0A286D9R1</accession>
<evidence type="ECO:0000256" key="9">
    <source>
        <dbReference type="ARBA" id="ARBA00023244"/>
    </source>
</evidence>
<dbReference type="EMBL" id="OCND01000007">
    <property type="protein sequence ID" value="SOD55391.1"/>
    <property type="molecule type" value="Genomic_DNA"/>
</dbReference>
<name>A0A286D9R1_9GAMM</name>
<dbReference type="SUPFAM" id="SSF48452">
    <property type="entry name" value="TPR-like"/>
    <property type="match status" value="1"/>
</dbReference>
<dbReference type="Proteomes" id="UP000219374">
    <property type="component" value="Unassembled WGS sequence"/>
</dbReference>
<feature type="chain" id="PRO_5013261842" evidence="11">
    <location>
        <begin position="21"/>
        <end position="420"/>
    </location>
</feature>
<evidence type="ECO:0000256" key="3">
    <source>
        <dbReference type="ARBA" id="ARBA00004744"/>
    </source>
</evidence>
<comment type="function">
    <text evidence="1">Involved in a late step of protoheme IX synthesis.</text>
</comment>
<sequence length="420" mass="45833">MKLFRTVVSMLLLVVAGVFAAQWLAQESSRDFGEVFVRFGGYDYSTTVPRAAAAALLAAMLLWLLWRLLSLPFRIWSQHRRRQARARLIEGLEALQGGYWQRAEKLLERAAEDPEVDAVALAAAVRAADARGDAVAAQRHLDALAQRNPTAAALLGAERALARQQYAAALALLDTPAVQPLPPRGVLLRVQALAAGGRAGEAWGLLGSLRQQQVLTSDALASLEADLAAQSLQQADDANVLAERWETLPKPLRSDVAVVTAYAGRAAALRWDDAATHSLEHALDTQWDESLVRLYGQLAVGKLDSRRASAQRWLQAHPASPALLVTLARLARRQNQWGQAQEFLHRALAQGAGAEAWEEMGEGFAAAGDEAMAQRCFANALKTRRGEAAIELPGRDIRQKIYDQAVVEERDEHGVPRLRP</sequence>
<keyword evidence="4" id="KW-1003">Cell membrane</keyword>
<dbReference type="Pfam" id="PF07219">
    <property type="entry name" value="HemY_N"/>
    <property type="match status" value="1"/>
</dbReference>
<feature type="signal peptide" evidence="11">
    <location>
        <begin position="1"/>
        <end position="20"/>
    </location>
</feature>
<evidence type="ECO:0000256" key="11">
    <source>
        <dbReference type="SAM" id="SignalP"/>
    </source>
</evidence>
<dbReference type="InterPro" id="IPR010817">
    <property type="entry name" value="HemY_N"/>
</dbReference>
<feature type="domain" description="HemY N-terminal" evidence="12">
    <location>
        <begin position="33"/>
        <end position="132"/>
    </location>
</feature>
<dbReference type="RefSeq" id="WP_097122649.1">
    <property type="nucleotide sequence ID" value="NZ_OCND01000007.1"/>
</dbReference>
<evidence type="ECO:0000256" key="5">
    <source>
        <dbReference type="ARBA" id="ARBA00022519"/>
    </source>
</evidence>
<organism evidence="13 14">
    <name type="scientific">Pseudoxanthomonas wuyuanensis</name>
    <dbReference type="NCBI Taxonomy" id="1073196"/>
    <lineage>
        <taxon>Bacteria</taxon>
        <taxon>Pseudomonadati</taxon>
        <taxon>Pseudomonadota</taxon>
        <taxon>Gammaproteobacteria</taxon>
        <taxon>Lysobacterales</taxon>
        <taxon>Lysobacteraceae</taxon>
        <taxon>Pseudoxanthomonas</taxon>
    </lineage>
</organism>
<reference evidence="13 14" key="1">
    <citation type="submission" date="2017-09" db="EMBL/GenBank/DDBJ databases">
        <authorList>
            <person name="Ehlers B."/>
            <person name="Leendertz F.H."/>
        </authorList>
    </citation>
    <scope>NUCLEOTIDE SEQUENCE [LARGE SCALE GENOMIC DNA]</scope>
    <source>
        <strain evidence="13 14">CGMCC 1.10978</strain>
    </source>
</reference>
<dbReference type="OrthoDB" id="7053339at2"/>
<dbReference type="NCBIfam" id="TIGR00540">
    <property type="entry name" value="TPR_hemY_coli"/>
    <property type="match status" value="1"/>
</dbReference>
<evidence type="ECO:0000256" key="6">
    <source>
        <dbReference type="ARBA" id="ARBA00022692"/>
    </source>
</evidence>
<evidence type="ECO:0000313" key="14">
    <source>
        <dbReference type="Proteomes" id="UP000219374"/>
    </source>
</evidence>
<dbReference type="GO" id="GO:0005886">
    <property type="term" value="C:plasma membrane"/>
    <property type="evidence" value="ECO:0007669"/>
    <property type="project" value="UniProtKB-SubCell"/>
</dbReference>
<protein>
    <submittedName>
        <fullName evidence="13">HemY protein</fullName>
    </submittedName>
</protein>
<dbReference type="GO" id="GO:0006779">
    <property type="term" value="P:porphyrin-containing compound biosynthetic process"/>
    <property type="evidence" value="ECO:0007669"/>
    <property type="project" value="UniProtKB-KW"/>
</dbReference>
<evidence type="ECO:0000256" key="4">
    <source>
        <dbReference type="ARBA" id="ARBA00022475"/>
    </source>
</evidence>
<comment type="subcellular location">
    <subcellularLocation>
        <location evidence="2">Cell inner membrane</location>
        <topology evidence="2">Multi-pass membrane protein</topology>
    </subcellularLocation>
</comment>
<keyword evidence="9" id="KW-0627">Porphyrin biosynthesis</keyword>
<evidence type="ECO:0000256" key="10">
    <source>
        <dbReference type="SAM" id="Phobius"/>
    </source>
</evidence>
<dbReference type="InterPro" id="IPR011990">
    <property type="entry name" value="TPR-like_helical_dom_sf"/>
</dbReference>
<keyword evidence="8 10" id="KW-0472">Membrane</keyword>
<evidence type="ECO:0000256" key="8">
    <source>
        <dbReference type="ARBA" id="ARBA00023136"/>
    </source>
</evidence>
<evidence type="ECO:0000256" key="1">
    <source>
        <dbReference type="ARBA" id="ARBA00002962"/>
    </source>
</evidence>
<evidence type="ECO:0000259" key="12">
    <source>
        <dbReference type="Pfam" id="PF07219"/>
    </source>
</evidence>
<keyword evidence="11" id="KW-0732">Signal</keyword>
<keyword evidence="5" id="KW-0997">Cell inner membrane</keyword>